<reference evidence="12" key="1">
    <citation type="submission" date="2020-05" db="EMBL/GenBank/DDBJ databases">
        <authorList>
            <person name="Chiriac C."/>
            <person name="Salcher M."/>
            <person name="Ghai R."/>
            <person name="Kavagutti S V."/>
        </authorList>
    </citation>
    <scope>NUCLEOTIDE SEQUENCE</scope>
</reference>
<evidence type="ECO:0000256" key="3">
    <source>
        <dbReference type="ARBA" id="ARBA00008982"/>
    </source>
</evidence>
<keyword evidence="9" id="KW-0418">Kinase</keyword>
<dbReference type="GO" id="GO:0004618">
    <property type="term" value="F:phosphoglycerate kinase activity"/>
    <property type="evidence" value="ECO:0007669"/>
    <property type="project" value="UniProtKB-EC"/>
</dbReference>
<evidence type="ECO:0000256" key="6">
    <source>
        <dbReference type="ARBA" id="ARBA00022490"/>
    </source>
</evidence>
<dbReference type="FunFam" id="3.40.50.1260:FF:000006">
    <property type="entry name" value="Phosphoglycerate kinase"/>
    <property type="match status" value="1"/>
</dbReference>
<dbReference type="FunFam" id="3.40.50.1260:FF:000031">
    <property type="entry name" value="Phosphoglycerate kinase 1"/>
    <property type="match status" value="1"/>
</dbReference>
<dbReference type="SUPFAM" id="SSF53748">
    <property type="entry name" value="Phosphoglycerate kinase"/>
    <property type="match status" value="1"/>
</dbReference>
<dbReference type="GO" id="GO:0006096">
    <property type="term" value="P:glycolytic process"/>
    <property type="evidence" value="ECO:0007669"/>
    <property type="project" value="UniProtKB-KW"/>
</dbReference>
<dbReference type="Gene3D" id="3.40.50.1260">
    <property type="entry name" value="Phosphoglycerate kinase, N-terminal domain"/>
    <property type="match status" value="2"/>
</dbReference>
<evidence type="ECO:0000256" key="7">
    <source>
        <dbReference type="ARBA" id="ARBA00022679"/>
    </source>
</evidence>
<dbReference type="InterPro" id="IPR015824">
    <property type="entry name" value="Phosphoglycerate_kinase_N"/>
</dbReference>
<evidence type="ECO:0000313" key="12">
    <source>
        <dbReference type="EMBL" id="CAB4687773.1"/>
    </source>
</evidence>
<proteinExistence type="inferred from homology"/>
<dbReference type="EMBL" id="CAEZXN010000005">
    <property type="protein sequence ID" value="CAB4687773.1"/>
    <property type="molecule type" value="Genomic_DNA"/>
</dbReference>
<dbReference type="Pfam" id="PF00162">
    <property type="entry name" value="PGK"/>
    <property type="match status" value="1"/>
</dbReference>
<name>A0A6J6NU67_9ZZZZ</name>
<dbReference type="PIRSF" id="PIRSF000724">
    <property type="entry name" value="Pgk"/>
    <property type="match status" value="1"/>
</dbReference>
<evidence type="ECO:0000256" key="1">
    <source>
        <dbReference type="ARBA" id="ARBA00000642"/>
    </source>
</evidence>
<gene>
    <name evidence="12" type="ORF">UFOPK2423_00357</name>
</gene>
<comment type="catalytic activity">
    <reaction evidence="1">
        <text>(2R)-3-phosphoglycerate + ATP = (2R)-3-phospho-glyceroyl phosphate + ADP</text>
        <dbReference type="Rhea" id="RHEA:14801"/>
        <dbReference type="ChEBI" id="CHEBI:30616"/>
        <dbReference type="ChEBI" id="CHEBI:57604"/>
        <dbReference type="ChEBI" id="CHEBI:58272"/>
        <dbReference type="ChEBI" id="CHEBI:456216"/>
        <dbReference type="EC" id="2.7.2.3"/>
    </reaction>
</comment>
<dbReference type="GO" id="GO:0043531">
    <property type="term" value="F:ADP binding"/>
    <property type="evidence" value="ECO:0007669"/>
    <property type="project" value="TreeGrafter"/>
</dbReference>
<evidence type="ECO:0000256" key="11">
    <source>
        <dbReference type="ARBA" id="ARBA00023152"/>
    </source>
</evidence>
<dbReference type="InterPro" id="IPR015911">
    <property type="entry name" value="Phosphoglycerate_kinase_CS"/>
</dbReference>
<dbReference type="PRINTS" id="PR00477">
    <property type="entry name" value="PHGLYCKINASE"/>
</dbReference>
<accession>A0A6J6NU67</accession>
<evidence type="ECO:0000256" key="4">
    <source>
        <dbReference type="ARBA" id="ARBA00011245"/>
    </source>
</evidence>
<keyword evidence="6" id="KW-0963">Cytoplasm</keyword>
<evidence type="ECO:0000256" key="10">
    <source>
        <dbReference type="ARBA" id="ARBA00022840"/>
    </source>
</evidence>
<dbReference type="PANTHER" id="PTHR11406:SF23">
    <property type="entry name" value="PHOSPHOGLYCERATE KINASE 1, CHLOROPLASTIC-RELATED"/>
    <property type="match status" value="1"/>
</dbReference>
<dbReference type="InterPro" id="IPR036043">
    <property type="entry name" value="Phosphoglycerate_kinase_sf"/>
</dbReference>
<comment type="pathway">
    <text evidence="2">Carbohydrate degradation; glycolysis; pyruvate from D-glyceraldehyde 3-phosphate: step 2/5.</text>
</comment>
<comment type="subunit">
    <text evidence="4">Monomer.</text>
</comment>
<dbReference type="CDD" id="cd00318">
    <property type="entry name" value="Phosphoglycerate_kinase"/>
    <property type="match status" value="1"/>
</dbReference>
<comment type="similarity">
    <text evidence="3">Belongs to the phosphoglycerate kinase family.</text>
</comment>
<dbReference type="GO" id="GO:0005829">
    <property type="term" value="C:cytosol"/>
    <property type="evidence" value="ECO:0007669"/>
    <property type="project" value="TreeGrafter"/>
</dbReference>
<keyword evidence="8" id="KW-0547">Nucleotide-binding</keyword>
<dbReference type="GO" id="GO:0005524">
    <property type="term" value="F:ATP binding"/>
    <property type="evidence" value="ECO:0007669"/>
    <property type="project" value="UniProtKB-KW"/>
</dbReference>
<evidence type="ECO:0000256" key="2">
    <source>
        <dbReference type="ARBA" id="ARBA00004838"/>
    </source>
</evidence>
<dbReference type="PROSITE" id="PS00111">
    <property type="entry name" value="PGLYCERATE_KINASE"/>
    <property type="match status" value="1"/>
</dbReference>
<evidence type="ECO:0000256" key="9">
    <source>
        <dbReference type="ARBA" id="ARBA00022777"/>
    </source>
</evidence>
<protein>
    <recommendedName>
        <fullName evidence="5">phosphoglycerate kinase</fullName>
        <ecNumber evidence="5">2.7.2.3</ecNumber>
    </recommendedName>
</protein>
<keyword evidence="7" id="KW-0808">Transferase</keyword>
<dbReference type="EC" id="2.7.2.3" evidence="5"/>
<evidence type="ECO:0000256" key="5">
    <source>
        <dbReference type="ARBA" id="ARBA00013061"/>
    </source>
</evidence>
<dbReference type="PANTHER" id="PTHR11406">
    <property type="entry name" value="PHOSPHOGLYCERATE KINASE"/>
    <property type="match status" value="1"/>
</dbReference>
<organism evidence="12">
    <name type="scientific">freshwater metagenome</name>
    <dbReference type="NCBI Taxonomy" id="449393"/>
    <lineage>
        <taxon>unclassified sequences</taxon>
        <taxon>metagenomes</taxon>
        <taxon>ecological metagenomes</taxon>
    </lineage>
</organism>
<dbReference type="HAMAP" id="MF_00145">
    <property type="entry name" value="Phosphoglyc_kinase"/>
    <property type="match status" value="1"/>
</dbReference>
<sequence length="398" mass="41806">MPIATLASLPDIAGKRVLLRSDLNVPIKDGNITDDGRIRASLPTINHLRALGAKVLVMAHFGRPKGVRVPEMSLEPVARRLGELLGANVAFISEYRGGKASDAIGKMQPGDVVLLENVRYEAAETSKVDEERLLFAQDLASLGDIYVSDGFGAVHRKHASVYDIATLLPHFAGFLISAEIEVLKRLTVNPVRPYGVVLGGSKVSDKLGVIKNLLDKVDLLAIGGGMVFTFLAAQGHEVGKSLLEADQLDEVRALITQAKEAGVTLLLPTDIVVAPAFATDSPATVVAAHEIPADQLGLDIGPVSGAAFAEAISGCKTLFWNGPMGVFEFDAFAAGTKAVAQALAELDGFTVVGGGDSAAAVRRLGFRDEEFGYISTGGGASLEYLEGKALPGITVLEQ</sequence>
<evidence type="ECO:0000256" key="8">
    <source>
        <dbReference type="ARBA" id="ARBA00022741"/>
    </source>
</evidence>
<dbReference type="GO" id="GO:0006094">
    <property type="term" value="P:gluconeogenesis"/>
    <property type="evidence" value="ECO:0007669"/>
    <property type="project" value="TreeGrafter"/>
</dbReference>
<dbReference type="AlphaFoldDB" id="A0A6J6NU67"/>
<dbReference type="InterPro" id="IPR001576">
    <property type="entry name" value="Phosphoglycerate_kinase"/>
</dbReference>
<keyword evidence="10" id="KW-0067">ATP-binding</keyword>
<keyword evidence="11" id="KW-0324">Glycolysis</keyword>